<dbReference type="NCBIfam" id="TIGR03303">
    <property type="entry name" value="OM_YaeT"/>
    <property type="match status" value="1"/>
</dbReference>
<keyword evidence="4 8" id="KW-0732">Signal</keyword>
<dbReference type="Gene3D" id="3.10.20.310">
    <property type="entry name" value="membrane protein fhac"/>
    <property type="match status" value="5"/>
</dbReference>
<accession>A0ABS0B3M6</accession>
<evidence type="ECO:0000256" key="8">
    <source>
        <dbReference type="HAMAP-Rule" id="MF_01430"/>
    </source>
</evidence>
<organism evidence="11 12">
    <name type="scientific">Lysobacter niastensis</name>
    <dbReference type="NCBI Taxonomy" id="380629"/>
    <lineage>
        <taxon>Bacteria</taxon>
        <taxon>Pseudomonadati</taxon>
        <taxon>Pseudomonadota</taxon>
        <taxon>Gammaproteobacteria</taxon>
        <taxon>Lysobacterales</taxon>
        <taxon>Lysobacteraceae</taxon>
        <taxon>Lysobacter</taxon>
    </lineage>
</organism>
<dbReference type="Pfam" id="PF01103">
    <property type="entry name" value="Omp85"/>
    <property type="match status" value="1"/>
</dbReference>
<dbReference type="Pfam" id="PF07244">
    <property type="entry name" value="POTRA"/>
    <property type="match status" value="4"/>
</dbReference>
<evidence type="ECO:0000259" key="10">
    <source>
        <dbReference type="PROSITE" id="PS51779"/>
    </source>
</evidence>
<keyword evidence="7 8" id="KW-0998">Cell outer membrane</keyword>
<keyword evidence="3 8" id="KW-0812">Transmembrane</keyword>
<proteinExistence type="inferred from homology"/>
<evidence type="ECO:0000256" key="3">
    <source>
        <dbReference type="ARBA" id="ARBA00022692"/>
    </source>
</evidence>
<keyword evidence="12" id="KW-1185">Reference proteome</keyword>
<evidence type="ECO:0000256" key="6">
    <source>
        <dbReference type="ARBA" id="ARBA00023136"/>
    </source>
</evidence>
<feature type="domain" description="POTRA" evidence="10">
    <location>
        <begin position="282"/>
        <end position="360"/>
    </location>
</feature>
<evidence type="ECO:0000313" key="12">
    <source>
        <dbReference type="Proteomes" id="UP001429984"/>
    </source>
</evidence>
<feature type="domain" description="POTRA" evidence="10">
    <location>
        <begin position="363"/>
        <end position="437"/>
    </location>
</feature>
<dbReference type="InterPro" id="IPR039910">
    <property type="entry name" value="D15-like"/>
</dbReference>
<protein>
    <recommendedName>
        <fullName evidence="8 9">Outer membrane protein assembly factor BamA</fullName>
    </recommendedName>
</protein>
<name>A0ABS0B3M6_9GAMM</name>
<dbReference type="RefSeq" id="WP_194929486.1">
    <property type="nucleotide sequence ID" value="NZ_JADLZT010000001.1"/>
</dbReference>
<evidence type="ECO:0000313" key="11">
    <source>
        <dbReference type="EMBL" id="MBF6022913.1"/>
    </source>
</evidence>
<dbReference type="InterPro" id="IPR023707">
    <property type="entry name" value="OM_assembly_BamA"/>
</dbReference>
<dbReference type="PROSITE" id="PS51779">
    <property type="entry name" value="POTRA"/>
    <property type="match status" value="3"/>
</dbReference>
<comment type="caution">
    <text evidence="11">The sequence shown here is derived from an EMBL/GenBank/DDBJ whole genome shotgun (WGS) entry which is preliminary data.</text>
</comment>
<keyword evidence="2 8" id="KW-1134">Transmembrane beta strand</keyword>
<comment type="similarity">
    <text evidence="8">Belongs to the BamA family.</text>
</comment>
<reference evidence="11 12" key="1">
    <citation type="submission" date="2020-11" db="EMBL/GenBank/DDBJ databases">
        <title>Draft Genome Sequence and Secondary Metabolite Biosynthetic Potential of the Lysobacter niastensis Type strain DSM 18481.</title>
        <authorList>
            <person name="Turrini P."/>
            <person name="Artuso I."/>
            <person name="Tescari M."/>
            <person name="Lugli G.A."/>
            <person name="Frangipani E."/>
            <person name="Ventura M."/>
            <person name="Visca P."/>
        </authorList>
    </citation>
    <scope>NUCLEOTIDE SEQUENCE [LARGE SCALE GENOMIC DNA]</scope>
    <source>
        <strain evidence="11 12">DSM 18481</strain>
    </source>
</reference>
<feature type="signal peptide" evidence="8">
    <location>
        <begin position="1"/>
        <end position="28"/>
    </location>
</feature>
<dbReference type="PIRSF" id="PIRSF006076">
    <property type="entry name" value="OM_assembly_OMP85"/>
    <property type="match status" value="1"/>
</dbReference>
<dbReference type="EMBL" id="JADLZT010000001">
    <property type="protein sequence ID" value="MBF6022913.1"/>
    <property type="molecule type" value="Genomic_DNA"/>
</dbReference>
<dbReference type="Proteomes" id="UP001429984">
    <property type="component" value="Unassembled WGS sequence"/>
</dbReference>
<evidence type="ECO:0000256" key="4">
    <source>
        <dbReference type="ARBA" id="ARBA00022729"/>
    </source>
</evidence>
<feature type="chain" id="PRO_5044921302" description="Outer membrane protein assembly factor BamA" evidence="8">
    <location>
        <begin position="29"/>
        <end position="798"/>
    </location>
</feature>
<dbReference type="HAMAP" id="MF_01430">
    <property type="entry name" value="OM_assembly_BamA"/>
    <property type="match status" value="1"/>
</dbReference>
<comment type="subunit">
    <text evidence="8">Part of the Bam complex.</text>
</comment>
<sequence length="798" mass="89329" precursor="true">MTRHPSRRLLALALASALVSAPALPVWAQSAVTQGAIEPFTVTDIRVDGLQRISAGTVFTYLPIERGDTVDQARTGEAIRSLYKTGFFEDVQIDRQGGILIVTLTERPAINKLTITGNKDLKTEDLMKGLKDIGLAEGETFDRLSLDRVTQELTRQYQNRGKYNVELTPSVSRLDRNRVDVTIAIKEGKAAKIRHINLIGNEKFEQEPILDSWESAEHNWLSWYRRDDQYSREKLSGDLEKLNSWYLDRGYVDFSIDSTQVAMSPDRQDMFITAGISEGDQYKVSTVQVTGDTILPKEQIEKLVLVKPDQIFSRRLLEISSEAITARLANIGYAFAQVNPIPDVDKASKTVGINMQVVPGPRVNVRRIVLKGNNRTSDEVLRRELRQFEGSWYSQAAIDRSKIRLQGLGYFETVDVETQPVSGSADEVDVVYNVKETTSGSFVFGLGFSQLSGLTAQIQLSQSNFLGTGNRISVQAQRSDYLQRYDFSYMNPYFTDNGVSLGYNLWWREFDNSDYNTAQYTSTSGAGQMILGLPITETDSVSAMLGIDSNEILAFRGSTPQSIVDYIDALGQRTFHAWRLELGWARQAVDNFLTPTRGSIQRVSAEITLPGSTVEYYKLNYNYSRFWPLNRHLVLNTRTELGYGDNYDDPVSRVLTNPDGTTRVVTADGLPFYENFYAGGVRSVRGFTDNTLGPRDVATPTSTFTQPIGGSLKTVGSLEMYFPTLLDTPAARISTFFDIGNVYDGIDNWEASELRTSTGLALMWRSPMGPISISYAFPLRKEDGDEIERLQFTFGGSF</sequence>
<dbReference type="Gene3D" id="2.40.160.50">
    <property type="entry name" value="membrane protein fhac: a member of the omp85/tpsb transporter family"/>
    <property type="match status" value="1"/>
</dbReference>
<evidence type="ECO:0000256" key="5">
    <source>
        <dbReference type="ARBA" id="ARBA00022737"/>
    </source>
</evidence>
<dbReference type="PANTHER" id="PTHR12815">
    <property type="entry name" value="SORTING AND ASSEMBLY MACHINERY SAMM50 PROTEIN FAMILY MEMBER"/>
    <property type="match status" value="1"/>
</dbReference>
<evidence type="ECO:0000256" key="9">
    <source>
        <dbReference type="NCBIfam" id="TIGR03303"/>
    </source>
</evidence>
<evidence type="ECO:0000256" key="2">
    <source>
        <dbReference type="ARBA" id="ARBA00022452"/>
    </source>
</evidence>
<keyword evidence="5 8" id="KW-0677">Repeat</keyword>
<evidence type="ECO:0000256" key="1">
    <source>
        <dbReference type="ARBA" id="ARBA00004370"/>
    </source>
</evidence>
<feature type="domain" description="POTRA" evidence="10">
    <location>
        <begin position="40"/>
        <end position="107"/>
    </location>
</feature>
<gene>
    <name evidence="8 11" type="primary">bamA</name>
    <name evidence="11" type="ORF">IU514_02610</name>
</gene>
<dbReference type="InterPro" id="IPR034746">
    <property type="entry name" value="POTRA"/>
</dbReference>
<evidence type="ECO:0000256" key="7">
    <source>
        <dbReference type="ARBA" id="ARBA00023237"/>
    </source>
</evidence>
<comment type="function">
    <text evidence="8">Part of the outer membrane protein assembly complex, which is involved in assembly and insertion of beta-barrel proteins into the outer membrane.</text>
</comment>
<dbReference type="InterPro" id="IPR000184">
    <property type="entry name" value="Bac_surfAg_D15"/>
</dbReference>
<keyword evidence="6 8" id="KW-0472">Membrane</keyword>
<comment type="subcellular location">
    <subcellularLocation>
        <location evidence="8">Cell outer membrane</location>
    </subcellularLocation>
    <subcellularLocation>
        <location evidence="1">Membrane</location>
    </subcellularLocation>
</comment>
<dbReference type="PANTHER" id="PTHR12815:SF23">
    <property type="entry name" value="OUTER MEMBRANE PROTEIN ASSEMBLY FACTOR BAMA"/>
    <property type="match status" value="1"/>
</dbReference>
<dbReference type="InterPro" id="IPR010827">
    <property type="entry name" value="BamA/TamA_POTRA"/>
</dbReference>